<accession>A0AAV7NLE0</accession>
<evidence type="ECO:0000313" key="1">
    <source>
        <dbReference type="EMBL" id="KAJ1115750.1"/>
    </source>
</evidence>
<evidence type="ECO:0008006" key="3">
    <source>
        <dbReference type="Google" id="ProtNLM"/>
    </source>
</evidence>
<dbReference type="AlphaFoldDB" id="A0AAV7NLE0"/>
<protein>
    <recommendedName>
        <fullName evidence="3">Secreted protein</fullName>
    </recommendedName>
</protein>
<organism evidence="1 2">
    <name type="scientific">Pleurodeles waltl</name>
    <name type="common">Iberian ribbed newt</name>
    <dbReference type="NCBI Taxonomy" id="8319"/>
    <lineage>
        <taxon>Eukaryota</taxon>
        <taxon>Metazoa</taxon>
        <taxon>Chordata</taxon>
        <taxon>Craniata</taxon>
        <taxon>Vertebrata</taxon>
        <taxon>Euteleostomi</taxon>
        <taxon>Amphibia</taxon>
        <taxon>Batrachia</taxon>
        <taxon>Caudata</taxon>
        <taxon>Salamandroidea</taxon>
        <taxon>Salamandridae</taxon>
        <taxon>Pleurodelinae</taxon>
        <taxon>Pleurodeles</taxon>
    </lineage>
</organism>
<sequence>MIHSRAFSWIPMLLRRCTRVRWQTVSNAAERSRRMRAAVSPLSTRARMSSVAAMRAVSVLWLARKPDCEWSRDPLVSRKAASCLLTVFSMTLAGNGRSEMGR</sequence>
<dbReference type="EMBL" id="JANPWB010000012">
    <property type="protein sequence ID" value="KAJ1115750.1"/>
    <property type="molecule type" value="Genomic_DNA"/>
</dbReference>
<reference evidence="1" key="1">
    <citation type="journal article" date="2022" name="bioRxiv">
        <title>Sequencing and chromosome-scale assembly of the giantPleurodeles waltlgenome.</title>
        <authorList>
            <person name="Brown T."/>
            <person name="Elewa A."/>
            <person name="Iarovenko S."/>
            <person name="Subramanian E."/>
            <person name="Araus A.J."/>
            <person name="Petzold A."/>
            <person name="Susuki M."/>
            <person name="Suzuki K.-i.T."/>
            <person name="Hayashi T."/>
            <person name="Toyoda A."/>
            <person name="Oliveira C."/>
            <person name="Osipova E."/>
            <person name="Leigh N.D."/>
            <person name="Simon A."/>
            <person name="Yun M.H."/>
        </authorList>
    </citation>
    <scope>NUCLEOTIDE SEQUENCE</scope>
    <source>
        <strain evidence="1">20211129_DDA</strain>
        <tissue evidence="1">Liver</tissue>
    </source>
</reference>
<evidence type="ECO:0000313" key="2">
    <source>
        <dbReference type="Proteomes" id="UP001066276"/>
    </source>
</evidence>
<proteinExistence type="predicted"/>
<keyword evidence="2" id="KW-1185">Reference proteome</keyword>
<gene>
    <name evidence="1" type="ORF">NDU88_003972</name>
</gene>
<dbReference type="Proteomes" id="UP001066276">
    <property type="component" value="Chromosome 8"/>
</dbReference>
<comment type="caution">
    <text evidence="1">The sequence shown here is derived from an EMBL/GenBank/DDBJ whole genome shotgun (WGS) entry which is preliminary data.</text>
</comment>
<name>A0AAV7NLE0_PLEWA</name>